<dbReference type="GO" id="GO:0000105">
    <property type="term" value="P:L-histidine biosynthetic process"/>
    <property type="evidence" value="ECO:0007669"/>
    <property type="project" value="UniProtKB-UniRule"/>
</dbReference>
<evidence type="ECO:0000313" key="11">
    <source>
        <dbReference type="Proteomes" id="UP000256599"/>
    </source>
</evidence>
<dbReference type="RefSeq" id="WP_104699078.1">
    <property type="nucleotide sequence ID" value="NZ_FZPP01000002.1"/>
</dbReference>
<dbReference type="SUPFAM" id="SSF89550">
    <property type="entry name" value="PHP domain-like"/>
    <property type="match status" value="1"/>
</dbReference>
<dbReference type="InterPro" id="IPR016195">
    <property type="entry name" value="Pol/histidinol_Pase-like"/>
</dbReference>
<protein>
    <recommendedName>
        <fullName evidence="3 8">Histidinol-phosphatase</fullName>
        <shortName evidence="8">HolPase</shortName>
        <ecNumber evidence="3 8">3.1.3.15</ecNumber>
    </recommendedName>
</protein>
<dbReference type="GO" id="GO:0005737">
    <property type="term" value="C:cytoplasm"/>
    <property type="evidence" value="ECO:0007669"/>
    <property type="project" value="TreeGrafter"/>
</dbReference>
<proteinExistence type="inferred from homology"/>
<comment type="pathway">
    <text evidence="1 8">Amino-acid biosynthesis; L-histidine biosynthesis; L-histidine from 5-phospho-alpha-D-ribose 1-diphosphate: step 8/9.</text>
</comment>
<evidence type="ECO:0000256" key="5">
    <source>
        <dbReference type="ARBA" id="ARBA00022801"/>
    </source>
</evidence>
<evidence type="ECO:0000313" key="10">
    <source>
        <dbReference type="EMBL" id="RDU60785.1"/>
    </source>
</evidence>
<keyword evidence="5 8" id="KW-0378">Hydrolase</keyword>
<organism evidence="10 11">
    <name type="scientific">Helicobacter marmotae</name>
    <dbReference type="NCBI Taxonomy" id="152490"/>
    <lineage>
        <taxon>Bacteria</taxon>
        <taxon>Pseudomonadati</taxon>
        <taxon>Campylobacterota</taxon>
        <taxon>Epsilonproteobacteria</taxon>
        <taxon>Campylobacterales</taxon>
        <taxon>Helicobacteraceae</taxon>
        <taxon>Helicobacter</taxon>
    </lineage>
</organism>
<keyword evidence="6 8" id="KW-0368">Histidine biosynthesis</keyword>
<dbReference type="GO" id="GO:0004401">
    <property type="term" value="F:histidinol-phosphatase activity"/>
    <property type="evidence" value="ECO:0007669"/>
    <property type="project" value="UniProtKB-UniRule"/>
</dbReference>
<keyword evidence="4 8" id="KW-0028">Amino-acid biosynthesis</keyword>
<reference evidence="10 11" key="1">
    <citation type="submission" date="2018-04" db="EMBL/GenBank/DDBJ databases">
        <title>Novel Campyloabacter and Helicobacter Species and Strains.</title>
        <authorList>
            <person name="Mannion A.J."/>
            <person name="Shen Z."/>
            <person name="Fox J.G."/>
        </authorList>
    </citation>
    <scope>NUCLEOTIDE SEQUENCE [LARGE SCALE GENOMIC DNA]</scope>
    <source>
        <strain evidence="10 11">MIT 98-6070</strain>
    </source>
</reference>
<comment type="similarity">
    <text evidence="2 8">Belongs to the PHP hydrolase family. HisK subfamily.</text>
</comment>
<comment type="caution">
    <text evidence="10">The sequence shown here is derived from an EMBL/GenBank/DDBJ whole genome shotgun (WGS) entry which is preliminary data.</text>
</comment>
<evidence type="ECO:0000256" key="8">
    <source>
        <dbReference type="RuleBase" id="RU366003"/>
    </source>
</evidence>
<dbReference type="OrthoDB" id="9775255at2"/>
<dbReference type="InterPro" id="IPR010140">
    <property type="entry name" value="Histidinol_P_phosphatase_HisJ"/>
</dbReference>
<dbReference type="NCBIfam" id="TIGR01856">
    <property type="entry name" value="hisJ_fam"/>
    <property type="match status" value="1"/>
</dbReference>
<dbReference type="CDD" id="cd12110">
    <property type="entry name" value="PHP_HisPPase_Hisj_like"/>
    <property type="match status" value="1"/>
</dbReference>
<evidence type="ECO:0000256" key="6">
    <source>
        <dbReference type="ARBA" id="ARBA00023102"/>
    </source>
</evidence>
<dbReference type="Proteomes" id="UP000256599">
    <property type="component" value="Unassembled WGS sequence"/>
</dbReference>
<dbReference type="EC" id="3.1.3.15" evidence="3 8"/>
<evidence type="ECO:0000256" key="7">
    <source>
        <dbReference type="ARBA" id="ARBA00049158"/>
    </source>
</evidence>
<dbReference type="Gene3D" id="3.20.20.140">
    <property type="entry name" value="Metal-dependent hydrolases"/>
    <property type="match status" value="1"/>
</dbReference>
<comment type="catalytic activity">
    <reaction evidence="7 8">
        <text>L-histidinol phosphate + H2O = L-histidinol + phosphate</text>
        <dbReference type="Rhea" id="RHEA:14465"/>
        <dbReference type="ChEBI" id="CHEBI:15377"/>
        <dbReference type="ChEBI" id="CHEBI:43474"/>
        <dbReference type="ChEBI" id="CHEBI:57699"/>
        <dbReference type="ChEBI" id="CHEBI:57980"/>
        <dbReference type="EC" id="3.1.3.15"/>
    </reaction>
</comment>
<evidence type="ECO:0000256" key="4">
    <source>
        <dbReference type="ARBA" id="ARBA00022605"/>
    </source>
</evidence>
<dbReference type="EMBL" id="NXLR01000002">
    <property type="protein sequence ID" value="RDU60785.1"/>
    <property type="molecule type" value="Genomic_DNA"/>
</dbReference>
<sequence length="263" mass="30329">MHIDLHNHTTLCNHATGTMEEYIKRAIALGIDVFGFSCHAPMAFDEKYRMDKKQLAHYYQHIMELKESFREHIHILSALEVDYILHREDLIESAIFDYPFDYLIGSVHFLDTWGFDNPAFIGEYAKRDMEQCWSDYLHSITSMAQTGLFQIVGHLDLLKLFGHTLPPSQIRNLDLTLEAIADNHLVIELNSAGWRKPINECYPAPFILEKAYKKGIGITFGSDAHSIEQVGYKYDSLCKLAKSVGYSHISYFRQKQAICVKFD</sequence>
<feature type="domain" description="PHP" evidence="9">
    <location>
        <begin position="4"/>
        <end position="192"/>
    </location>
</feature>
<evidence type="ECO:0000256" key="1">
    <source>
        <dbReference type="ARBA" id="ARBA00004970"/>
    </source>
</evidence>
<dbReference type="NCBIfam" id="NF005596">
    <property type="entry name" value="PRK07328.1"/>
    <property type="match status" value="1"/>
</dbReference>
<gene>
    <name evidence="10" type="ORF">CQA63_02140</name>
</gene>
<dbReference type="InterPro" id="IPR004013">
    <property type="entry name" value="PHP_dom"/>
</dbReference>
<dbReference type="Pfam" id="PF02811">
    <property type="entry name" value="PHP"/>
    <property type="match status" value="1"/>
</dbReference>
<dbReference type="AlphaFoldDB" id="A0A3D8I718"/>
<keyword evidence="11" id="KW-1185">Reference proteome</keyword>
<dbReference type="UniPathway" id="UPA00031">
    <property type="reaction ID" value="UER00013"/>
</dbReference>
<accession>A0A3D8I718</accession>
<dbReference type="PANTHER" id="PTHR21039:SF0">
    <property type="entry name" value="HISTIDINOL-PHOSPHATASE"/>
    <property type="match status" value="1"/>
</dbReference>
<evidence type="ECO:0000259" key="9">
    <source>
        <dbReference type="Pfam" id="PF02811"/>
    </source>
</evidence>
<evidence type="ECO:0000256" key="2">
    <source>
        <dbReference type="ARBA" id="ARBA00009152"/>
    </source>
</evidence>
<name>A0A3D8I718_9HELI</name>
<dbReference type="PANTHER" id="PTHR21039">
    <property type="entry name" value="HISTIDINOL PHOSPHATASE-RELATED"/>
    <property type="match status" value="1"/>
</dbReference>
<evidence type="ECO:0000256" key="3">
    <source>
        <dbReference type="ARBA" id="ARBA00013085"/>
    </source>
</evidence>